<reference evidence="1 2" key="1">
    <citation type="journal article" date="2019" name="Int. J. Syst. Evol. Microbiol.">
        <title>The Global Catalogue of Microorganisms (GCM) 10K type strain sequencing project: providing services to taxonomists for standard genome sequencing and annotation.</title>
        <authorList>
            <consortium name="The Broad Institute Genomics Platform"/>
            <consortium name="The Broad Institute Genome Sequencing Center for Infectious Disease"/>
            <person name="Wu L."/>
            <person name="Ma J."/>
        </authorList>
    </citation>
    <scope>NUCLEOTIDE SEQUENCE [LARGE SCALE GENOMIC DNA]</scope>
    <source>
        <strain evidence="1 2">JCM 3325</strain>
    </source>
</reference>
<name>A0ABN3J8N9_9ACTN</name>
<evidence type="ECO:0000313" key="1">
    <source>
        <dbReference type="EMBL" id="GAA2423404.1"/>
    </source>
</evidence>
<keyword evidence="2" id="KW-1185">Reference proteome</keyword>
<dbReference type="EMBL" id="BAAARW010000012">
    <property type="protein sequence ID" value="GAA2423404.1"/>
    <property type="molecule type" value="Genomic_DNA"/>
</dbReference>
<dbReference type="Proteomes" id="UP001501231">
    <property type="component" value="Unassembled WGS sequence"/>
</dbReference>
<comment type="caution">
    <text evidence="1">The sequence shown here is derived from an EMBL/GenBank/DDBJ whole genome shotgun (WGS) entry which is preliminary data.</text>
</comment>
<sequence length="53" mass="5539">MKGFGEVLGKKKFGLLAVGFVLLVTTLEVLALQLGSLELDLSRPPAVAENSAP</sequence>
<evidence type="ECO:0000313" key="2">
    <source>
        <dbReference type="Proteomes" id="UP001501231"/>
    </source>
</evidence>
<gene>
    <name evidence="1" type="ORF">GCM10010191_39250</name>
</gene>
<proteinExistence type="predicted"/>
<accession>A0ABN3J8N9</accession>
<organism evidence="1 2">
    <name type="scientific">Actinomadura vinacea</name>
    <dbReference type="NCBI Taxonomy" id="115336"/>
    <lineage>
        <taxon>Bacteria</taxon>
        <taxon>Bacillati</taxon>
        <taxon>Actinomycetota</taxon>
        <taxon>Actinomycetes</taxon>
        <taxon>Streptosporangiales</taxon>
        <taxon>Thermomonosporaceae</taxon>
        <taxon>Actinomadura</taxon>
    </lineage>
</organism>
<protein>
    <submittedName>
        <fullName evidence="1">Uncharacterized protein</fullName>
    </submittedName>
</protein>
<dbReference type="RefSeq" id="WP_344590460.1">
    <property type="nucleotide sequence ID" value="NZ_BAAARW010000012.1"/>
</dbReference>